<dbReference type="PANTHER" id="PTHR12316">
    <property type="entry name" value="NINJURIN-RELATED"/>
    <property type="match status" value="1"/>
</dbReference>
<keyword evidence="10" id="KW-1185">Reference proteome</keyword>
<keyword evidence="5 8" id="KW-1133">Transmembrane helix</keyword>
<evidence type="ECO:0000256" key="8">
    <source>
        <dbReference type="SAM" id="Phobius"/>
    </source>
</evidence>
<protein>
    <submittedName>
        <fullName evidence="9">Uncharacterized protein</fullName>
    </submittedName>
</protein>
<dbReference type="GO" id="GO:0007155">
    <property type="term" value="P:cell adhesion"/>
    <property type="evidence" value="ECO:0007669"/>
    <property type="project" value="UniProtKB-KW"/>
</dbReference>
<evidence type="ECO:0000256" key="5">
    <source>
        <dbReference type="ARBA" id="ARBA00022989"/>
    </source>
</evidence>
<dbReference type="Proteomes" id="UP000663879">
    <property type="component" value="Unassembled WGS sequence"/>
</dbReference>
<dbReference type="PANTHER" id="PTHR12316:SF17">
    <property type="entry name" value="NINJURIN C, ISOFORM D"/>
    <property type="match status" value="1"/>
</dbReference>
<name>A0A813MC63_9BILA</name>
<feature type="region of interest" description="Disordered" evidence="7">
    <location>
        <begin position="1"/>
        <end position="26"/>
    </location>
</feature>
<evidence type="ECO:0000256" key="1">
    <source>
        <dbReference type="ARBA" id="ARBA00004141"/>
    </source>
</evidence>
<gene>
    <name evidence="9" type="ORF">OXX778_LOCUS2226</name>
</gene>
<dbReference type="GO" id="GO:0042246">
    <property type="term" value="P:tissue regeneration"/>
    <property type="evidence" value="ECO:0007669"/>
    <property type="project" value="InterPro"/>
</dbReference>
<keyword evidence="4" id="KW-0130">Cell adhesion</keyword>
<dbReference type="EMBL" id="CAJNOC010000167">
    <property type="protein sequence ID" value="CAF0721942.1"/>
    <property type="molecule type" value="Genomic_DNA"/>
</dbReference>
<evidence type="ECO:0000256" key="4">
    <source>
        <dbReference type="ARBA" id="ARBA00022889"/>
    </source>
</evidence>
<evidence type="ECO:0000313" key="10">
    <source>
        <dbReference type="Proteomes" id="UP000663879"/>
    </source>
</evidence>
<sequence>MSNKPHFETKSKKSEIKSETEYEPRSNNFSVKNKEAYIHLEDLNAKLPDSQEFHHLLNAKYSAEFSDLTNIFNAYSTKKTFTTGLLDLALIATNFTQMKQLILARRTEQWHVLDIVLMFSICASLVLQFLCGVFLVFSTKQEDFHDEAKRTISIKNNHTITLFVLSITVVNIFINVFLNI</sequence>
<proteinExistence type="inferred from homology"/>
<feature type="compositionally biased region" description="Basic and acidic residues" evidence="7">
    <location>
        <begin position="1"/>
        <end position="24"/>
    </location>
</feature>
<dbReference type="InterPro" id="IPR007007">
    <property type="entry name" value="Ninjurin"/>
</dbReference>
<reference evidence="9" key="1">
    <citation type="submission" date="2021-02" db="EMBL/GenBank/DDBJ databases">
        <authorList>
            <person name="Nowell W R."/>
        </authorList>
    </citation>
    <scope>NUCLEOTIDE SEQUENCE</scope>
    <source>
        <strain evidence="9">Ploen Becks lab</strain>
    </source>
</reference>
<accession>A0A813MC63</accession>
<evidence type="ECO:0000256" key="3">
    <source>
        <dbReference type="ARBA" id="ARBA00022692"/>
    </source>
</evidence>
<organism evidence="9 10">
    <name type="scientific">Brachionus calyciflorus</name>
    <dbReference type="NCBI Taxonomy" id="104777"/>
    <lineage>
        <taxon>Eukaryota</taxon>
        <taxon>Metazoa</taxon>
        <taxon>Spiralia</taxon>
        <taxon>Gnathifera</taxon>
        <taxon>Rotifera</taxon>
        <taxon>Eurotatoria</taxon>
        <taxon>Monogononta</taxon>
        <taxon>Pseudotrocha</taxon>
        <taxon>Ploima</taxon>
        <taxon>Brachionidae</taxon>
        <taxon>Brachionus</taxon>
    </lineage>
</organism>
<dbReference type="Pfam" id="PF04923">
    <property type="entry name" value="Ninjurin"/>
    <property type="match status" value="1"/>
</dbReference>
<evidence type="ECO:0000313" key="9">
    <source>
        <dbReference type="EMBL" id="CAF0721942.1"/>
    </source>
</evidence>
<feature type="transmembrane region" description="Helical" evidence="8">
    <location>
        <begin position="158"/>
        <end position="178"/>
    </location>
</feature>
<keyword evidence="3 8" id="KW-0812">Transmembrane</keyword>
<comment type="caution">
    <text evidence="9">The sequence shown here is derived from an EMBL/GenBank/DDBJ whole genome shotgun (WGS) entry which is preliminary data.</text>
</comment>
<keyword evidence="6 8" id="KW-0472">Membrane</keyword>
<comment type="subcellular location">
    <subcellularLocation>
        <location evidence="1">Membrane</location>
        <topology evidence="1">Multi-pass membrane protein</topology>
    </subcellularLocation>
</comment>
<dbReference type="GO" id="GO:0016020">
    <property type="term" value="C:membrane"/>
    <property type="evidence" value="ECO:0007669"/>
    <property type="project" value="UniProtKB-SubCell"/>
</dbReference>
<evidence type="ECO:0000256" key="6">
    <source>
        <dbReference type="ARBA" id="ARBA00023136"/>
    </source>
</evidence>
<comment type="similarity">
    <text evidence="2">Belongs to the ninjurin family.</text>
</comment>
<dbReference type="OrthoDB" id="6114058at2759"/>
<dbReference type="AlphaFoldDB" id="A0A813MC63"/>
<evidence type="ECO:0000256" key="7">
    <source>
        <dbReference type="SAM" id="MobiDB-lite"/>
    </source>
</evidence>
<evidence type="ECO:0000256" key="2">
    <source>
        <dbReference type="ARBA" id="ARBA00008141"/>
    </source>
</evidence>
<feature type="transmembrane region" description="Helical" evidence="8">
    <location>
        <begin position="115"/>
        <end position="138"/>
    </location>
</feature>